<name>A0ABV5ZEP7_9GAMM</name>
<feature type="domain" description="PAS" evidence="17">
    <location>
        <begin position="400"/>
        <end position="470"/>
    </location>
</feature>
<comment type="caution">
    <text evidence="19">The sequence shown here is derived from an EMBL/GenBank/DDBJ whole genome shotgun (WGS) entry which is preliminary data.</text>
</comment>
<dbReference type="InterPro" id="IPR050351">
    <property type="entry name" value="BphY/WalK/GraS-like"/>
</dbReference>
<keyword evidence="20" id="KW-1185">Reference proteome</keyword>
<feature type="transmembrane region" description="Helical" evidence="15">
    <location>
        <begin position="24"/>
        <end position="45"/>
    </location>
</feature>
<dbReference type="CDD" id="cd00082">
    <property type="entry name" value="HisKA"/>
    <property type="match status" value="1"/>
</dbReference>
<dbReference type="InterPro" id="IPR003594">
    <property type="entry name" value="HATPase_dom"/>
</dbReference>
<dbReference type="InterPro" id="IPR001610">
    <property type="entry name" value="PAC"/>
</dbReference>
<evidence type="ECO:0000256" key="7">
    <source>
        <dbReference type="ARBA" id="ARBA00022692"/>
    </source>
</evidence>
<dbReference type="PROSITE" id="PS50109">
    <property type="entry name" value="HIS_KIN"/>
    <property type="match status" value="1"/>
</dbReference>
<comment type="catalytic activity">
    <reaction evidence="1">
        <text>ATP + protein L-histidine = ADP + protein N-phospho-L-histidine.</text>
        <dbReference type="EC" id="2.7.13.3"/>
    </reaction>
</comment>
<evidence type="ECO:0000256" key="4">
    <source>
        <dbReference type="ARBA" id="ARBA00022475"/>
    </source>
</evidence>
<dbReference type="SMART" id="SM00091">
    <property type="entry name" value="PAS"/>
    <property type="match status" value="2"/>
</dbReference>
<dbReference type="Pfam" id="PF00512">
    <property type="entry name" value="HisKA"/>
    <property type="match status" value="1"/>
</dbReference>
<dbReference type="Pfam" id="PF00989">
    <property type="entry name" value="PAS"/>
    <property type="match status" value="1"/>
</dbReference>
<comment type="subcellular location">
    <subcellularLocation>
        <location evidence="2">Cell membrane</location>
        <topology evidence="2">Multi-pass membrane protein</topology>
    </subcellularLocation>
</comment>
<keyword evidence="11 15" id="KW-1133">Transmembrane helix</keyword>
<accession>A0ABV5ZEP7</accession>
<evidence type="ECO:0000256" key="8">
    <source>
        <dbReference type="ARBA" id="ARBA00022741"/>
    </source>
</evidence>
<dbReference type="Gene3D" id="1.10.287.130">
    <property type="match status" value="1"/>
</dbReference>
<evidence type="ECO:0000259" key="18">
    <source>
        <dbReference type="PROSITE" id="PS50885"/>
    </source>
</evidence>
<evidence type="ECO:0000313" key="20">
    <source>
        <dbReference type="Proteomes" id="UP001589628"/>
    </source>
</evidence>
<dbReference type="InterPro" id="IPR005467">
    <property type="entry name" value="His_kinase_dom"/>
</dbReference>
<keyword evidence="12" id="KW-0902">Two-component regulatory system</keyword>
<gene>
    <name evidence="19" type="ORF">ACFFLH_15140</name>
</gene>
<dbReference type="InterPro" id="IPR035965">
    <property type="entry name" value="PAS-like_dom_sf"/>
</dbReference>
<dbReference type="PANTHER" id="PTHR42878">
    <property type="entry name" value="TWO-COMPONENT HISTIDINE KINASE"/>
    <property type="match status" value="1"/>
</dbReference>
<keyword evidence="9" id="KW-0418">Kinase</keyword>
<evidence type="ECO:0000313" key="19">
    <source>
        <dbReference type="EMBL" id="MFB9887750.1"/>
    </source>
</evidence>
<dbReference type="PROSITE" id="PS50112">
    <property type="entry name" value="PAS"/>
    <property type="match status" value="1"/>
</dbReference>
<dbReference type="SMART" id="SM00304">
    <property type="entry name" value="HAMP"/>
    <property type="match status" value="1"/>
</dbReference>
<dbReference type="InterPro" id="IPR036097">
    <property type="entry name" value="HisK_dim/P_sf"/>
</dbReference>
<evidence type="ECO:0000256" key="12">
    <source>
        <dbReference type="ARBA" id="ARBA00023012"/>
    </source>
</evidence>
<dbReference type="InterPro" id="IPR036890">
    <property type="entry name" value="HATPase_C_sf"/>
</dbReference>
<dbReference type="InterPro" id="IPR003660">
    <property type="entry name" value="HAMP_dom"/>
</dbReference>
<evidence type="ECO:0000259" key="16">
    <source>
        <dbReference type="PROSITE" id="PS50109"/>
    </source>
</evidence>
<evidence type="ECO:0000256" key="11">
    <source>
        <dbReference type="ARBA" id="ARBA00022989"/>
    </source>
</evidence>
<dbReference type="InterPro" id="IPR000014">
    <property type="entry name" value="PAS"/>
</dbReference>
<feature type="domain" description="Histidine kinase" evidence="16">
    <location>
        <begin position="665"/>
        <end position="883"/>
    </location>
</feature>
<keyword evidence="8" id="KW-0547">Nucleotide-binding</keyword>
<proteinExistence type="predicted"/>
<dbReference type="SUPFAM" id="SSF55874">
    <property type="entry name" value="ATPase domain of HSP90 chaperone/DNA topoisomerase II/histidine kinase"/>
    <property type="match status" value="1"/>
</dbReference>
<evidence type="ECO:0000256" key="3">
    <source>
        <dbReference type="ARBA" id="ARBA00012438"/>
    </source>
</evidence>
<dbReference type="Gene3D" id="3.30.565.10">
    <property type="entry name" value="Histidine kinase-like ATPase, C-terminal domain"/>
    <property type="match status" value="1"/>
</dbReference>
<evidence type="ECO:0000256" key="5">
    <source>
        <dbReference type="ARBA" id="ARBA00022553"/>
    </source>
</evidence>
<dbReference type="PRINTS" id="PR00344">
    <property type="entry name" value="BCTRLSENSOR"/>
</dbReference>
<feature type="domain" description="HAMP" evidence="18">
    <location>
        <begin position="343"/>
        <end position="395"/>
    </location>
</feature>
<dbReference type="RefSeq" id="WP_051527601.1">
    <property type="nucleotide sequence ID" value="NZ_JBHLZN010000006.1"/>
</dbReference>
<dbReference type="SMART" id="SM00388">
    <property type="entry name" value="HisKA"/>
    <property type="match status" value="1"/>
</dbReference>
<evidence type="ECO:0000256" key="14">
    <source>
        <dbReference type="SAM" id="Coils"/>
    </source>
</evidence>
<evidence type="ECO:0000259" key="17">
    <source>
        <dbReference type="PROSITE" id="PS50112"/>
    </source>
</evidence>
<dbReference type="SUPFAM" id="SSF158472">
    <property type="entry name" value="HAMP domain-like"/>
    <property type="match status" value="1"/>
</dbReference>
<evidence type="ECO:0000256" key="2">
    <source>
        <dbReference type="ARBA" id="ARBA00004651"/>
    </source>
</evidence>
<dbReference type="InterPro" id="IPR029151">
    <property type="entry name" value="Sensor-like_sf"/>
</dbReference>
<evidence type="ECO:0000256" key="9">
    <source>
        <dbReference type="ARBA" id="ARBA00022777"/>
    </source>
</evidence>
<sequence length="903" mass="102275">MRAAPEAAHSPLWQRFWHSLTRRMLVLSLGALVFGMFTAATLLYFNHQQYLRLSGQSELNHRLQQQTLLLEQKLLTLYEDSRFLSQLPAIQRLLQGMPTQPLVAALLKARLETEADYLQIRLLSLAPTQVGEVLAWTSRVPEALPTTPQASLPYVRHAIRMQPGQTYMAPIDRLDNDAPAALSQHPTLRLLTRIGEDEQHSGLLIVDVNIQALLQRLQQQNPHLHVVNKHLQPLLHPLAPQHEFSFTRGDTYLLSSLFPDLAQLPLDHPQQRLLNDYLGQSWLLHSSPLGLSHRIPMAEPLWLLQLVPEDELVQAQTRIASPVWLMLLGVCVLTAIIMAWLLQRQLRPLNTLLDLVHQLGQGQFQIPAPTKHHNEIAQIQQALHDMGAQLAARERELTHQQSLHQAIVDTSVNGLLTVSEDGILVSVNPAAARLFGYQQEEMLGQNINILVPEQVAPHHQHYIKQYLQNGESNIIGKTRSLNARHKAGHPIPVLLAVTETQVSGQRIFVAAIQDMSELHEAERLNEQLGRLMQAASNEIIVLNERFEIERMNLGALNKLQQSSEHLYTQLTDLLPEDEVNRVRSQLNNLKHTPQLDTLITTHFRRPDGSLYPVEIRAFVSRIQDQLQWVLIALDISEREAHLFSLQRYAQQLEASNKELQDFAYIASHDLQEPLRKVQTFSDRLLELEADNLSERGRDYLIRMKSAATRMRLLIEDLLALSRVHRHVLNIEPFSSQALVEEVLQDLELRIQESQAQVQIETLPILEGDIRLLRQVVHNLLTNALKFVPQGQHPQIQIKPVHHQHEEKHWIGISVADNGIGIDPHYHARIFTPLERLNPSTHYPGTGIGLAICQKIMLRHGGKILVDSQLGGGSCFSLLLPASRSEMESVSTNDKDATDNAGHS</sequence>
<dbReference type="CDD" id="cd06225">
    <property type="entry name" value="HAMP"/>
    <property type="match status" value="1"/>
</dbReference>
<dbReference type="PROSITE" id="PS50885">
    <property type="entry name" value="HAMP"/>
    <property type="match status" value="1"/>
</dbReference>
<dbReference type="Gene3D" id="3.30.450.20">
    <property type="entry name" value="PAS domain"/>
    <property type="match status" value="3"/>
</dbReference>
<evidence type="ECO:0000256" key="15">
    <source>
        <dbReference type="SAM" id="Phobius"/>
    </source>
</evidence>
<keyword evidence="4" id="KW-1003">Cell membrane</keyword>
<dbReference type="Pfam" id="PF13426">
    <property type="entry name" value="PAS_9"/>
    <property type="match status" value="1"/>
</dbReference>
<evidence type="ECO:0000256" key="1">
    <source>
        <dbReference type="ARBA" id="ARBA00000085"/>
    </source>
</evidence>
<protein>
    <recommendedName>
        <fullName evidence="3">histidine kinase</fullName>
        <ecNumber evidence="3">2.7.13.3</ecNumber>
    </recommendedName>
</protein>
<dbReference type="InterPro" id="IPR004358">
    <property type="entry name" value="Sig_transdc_His_kin-like_C"/>
</dbReference>
<keyword evidence="13 15" id="KW-0472">Membrane</keyword>
<keyword evidence="7 15" id="KW-0812">Transmembrane</keyword>
<dbReference type="SUPFAM" id="SSF47384">
    <property type="entry name" value="Homodimeric domain of signal transducing histidine kinase"/>
    <property type="match status" value="1"/>
</dbReference>
<dbReference type="SUPFAM" id="SSF55785">
    <property type="entry name" value="PYP-like sensor domain (PAS domain)"/>
    <property type="match status" value="2"/>
</dbReference>
<organism evidence="19 20">
    <name type="scientific">Balneatrix alpica</name>
    <dbReference type="NCBI Taxonomy" id="75684"/>
    <lineage>
        <taxon>Bacteria</taxon>
        <taxon>Pseudomonadati</taxon>
        <taxon>Pseudomonadota</taxon>
        <taxon>Gammaproteobacteria</taxon>
        <taxon>Oceanospirillales</taxon>
        <taxon>Balneatrichaceae</taxon>
        <taxon>Balneatrix</taxon>
    </lineage>
</organism>
<dbReference type="Proteomes" id="UP001589628">
    <property type="component" value="Unassembled WGS sequence"/>
</dbReference>
<dbReference type="EMBL" id="JBHLZN010000006">
    <property type="protein sequence ID" value="MFB9887750.1"/>
    <property type="molecule type" value="Genomic_DNA"/>
</dbReference>
<reference evidence="19 20" key="1">
    <citation type="submission" date="2024-09" db="EMBL/GenBank/DDBJ databases">
        <authorList>
            <person name="Sun Q."/>
            <person name="Mori K."/>
        </authorList>
    </citation>
    <scope>NUCLEOTIDE SEQUENCE [LARGE SCALE GENOMIC DNA]</scope>
    <source>
        <strain evidence="19 20">ATCC 51285</strain>
    </source>
</reference>
<keyword evidence="10" id="KW-0067">ATP-binding</keyword>
<dbReference type="InterPro" id="IPR013767">
    <property type="entry name" value="PAS_fold"/>
</dbReference>
<dbReference type="CDD" id="cd00130">
    <property type="entry name" value="PAS"/>
    <property type="match status" value="2"/>
</dbReference>
<dbReference type="SMART" id="SM00086">
    <property type="entry name" value="PAC"/>
    <property type="match status" value="2"/>
</dbReference>
<dbReference type="InterPro" id="IPR003661">
    <property type="entry name" value="HisK_dim/P_dom"/>
</dbReference>
<dbReference type="PANTHER" id="PTHR42878:SF15">
    <property type="entry name" value="BACTERIOPHYTOCHROME"/>
    <property type="match status" value="1"/>
</dbReference>
<dbReference type="EC" id="2.7.13.3" evidence="3"/>
<evidence type="ECO:0000256" key="10">
    <source>
        <dbReference type="ARBA" id="ARBA00022840"/>
    </source>
</evidence>
<evidence type="ECO:0000256" key="6">
    <source>
        <dbReference type="ARBA" id="ARBA00022679"/>
    </source>
</evidence>
<evidence type="ECO:0000256" key="13">
    <source>
        <dbReference type="ARBA" id="ARBA00023136"/>
    </source>
</evidence>
<feature type="coiled-coil region" evidence="14">
    <location>
        <begin position="518"/>
        <end position="545"/>
    </location>
</feature>
<dbReference type="Pfam" id="PF02518">
    <property type="entry name" value="HATPase_c"/>
    <property type="match status" value="1"/>
</dbReference>
<dbReference type="Pfam" id="PF00672">
    <property type="entry name" value="HAMP"/>
    <property type="match status" value="1"/>
</dbReference>
<keyword evidence="5" id="KW-0597">Phosphoprotein</keyword>
<keyword evidence="6" id="KW-0808">Transferase</keyword>
<dbReference type="SMART" id="SM00387">
    <property type="entry name" value="HATPase_c"/>
    <property type="match status" value="1"/>
</dbReference>
<dbReference type="NCBIfam" id="TIGR00229">
    <property type="entry name" value="sensory_box"/>
    <property type="match status" value="1"/>
</dbReference>
<keyword evidence="14" id="KW-0175">Coiled coil</keyword>
<feature type="transmembrane region" description="Helical" evidence="15">
    <location>
        <begin position="323"/>
        <end position="342"/>
    </location>
</feature>
<dbReference type="SUPFAM" id="SSF103190">
    <property type="entry name" value="Sensory domain-like"/>
    <property type="match status" value="1"/>
</dbReference>
<dbReference type="Gene3D" id="6.10.340.10">
    <property type="match status" value="1"/>
</dbReference>